<name>A0A8B6ZQA0_ORYAF</name>
<dbReference type="GO" id="GO:0016020">
    <property type="term" value="C:membrane"/>
    <property type="evidence" value="ECO:0007669"/>
    <property type="project" value="UniProtKB-SubCell"/>
</dbReference>
<dbReference type="Gene3D" id="3.40.50.300">
    <property type="entry name" value="P-loop containing nucleotide triphosphate hydrolases"/>
    <property type="match status" value="2"/>
</dbReference>
<keyword evidence="6 7" id="KW-0472">Membrane</keyword>
<keyword evidence="2 7" id="KW-0812">Transmembrane</keyword>
<dbReference type="GeneID" id="103196012"/>
<evidence type="ECO:0000259" key="8">
    <source>
        <dbReference type="PROSITE" id="PS50893"/>
    </source>
</evidence>
<evidence type="ECO:0000256" key="5">
    <source>
        <dbReference type="ARBA" id="ARBA00022989"/>
    </source>
</evidence>
<keyword evidence="3" id="KW-0547">Nucleotide-binding</keyword>
<dbReference type="PANTHER" id="PTHR19229:SF250">
    <property type="entry name" value="ABC TRANSPORTER DOMAIN-CONTAINING PROTEIN-RELATED"/>
    <property type="match status" value="1"/>
</dbReference>
<dbReference type="Proteomes" id="UP000694850">
    <property type="component" value="Unplaced"/>
</dbReference>
<accession>A0A8B6ZQA0</accession>
<dbReference type="OrthoDB" id="6512918at2759"/>
<sequence length="1570" mass="176477">MTLSRDLKLLLWKNFILKKRKPLVTLLEILMPLLFSTVVMYLRYNSLPIKRPPSHYHAIDISALPGFFYRYPLKSKFQLVYIPSRSETLKKITERMGQSFDVDFEVLGYRSEPAFEHYMVNDPKAFYVLVGIAFHHSFNDSRDPLPLSVGYCLRFSAIMRNFLYLRMLVPQDHVEGWSTAFLYPPNPGAEPRESEFEDGGRPGYQKEGFLAIQHAMDKAIMWYHVPDATARMFANLSVLVKRFPHGPYIRDRFFLVMQNEFPPLLMLSFICIELTVINSIALEKERKLKEYMCMMGLHSWLHWVAWFIMFFVSIFIAVFLMTVFFCTKMPDVAVFNSSDPSLIFMFLMCFAIATLFFAFMASTFFTKAHVATAAGGIIFFFTYLPYMLVTFSYTQRSHLQKITSCLFSNVAMALGIRLIYILEAKGVGLQWRNMGRVSGDFNLTQVLLMLLLDSFLYGLVAWYLESVFPGQYGTSRPWYFFAMPSYWQGKPIPFANSVLQVGHSKPALKKFLQEEPVGLMKSVEIQHLYKVFHTGRSQNVAVRDLTMNLYRGQITVLLGHNGAGKSTTCSMLTGLLPPSRGQVYINGHKISEDTAQVRKGLGWCPQHDILFDDLTVTEHLYFYAQLKGLSLAKSWAEVRHMLRVLELEDKQDSLSRLLNGGMRRKLSIGIALIAGSKVLMLDEPTSGMDAVSRRAIWDLLQQQKSERTILLTTHFMDEADLLGDRIAIMAKGELQCCGSPLFLKQKYGAGYYMTVVRKPYCNTEELTRLIYQHVPNAILEASIGEGLTFLLPKDSVHRFESLFSKLELRQEELGISSFGASVATMEEVFVRVNRLAEPNTDMQLSKLSLARSRPVLTSIPVDNIKRLHTRIFSLQTGVVIQTNTGLRLLCQQFYAMLLKRMTYSWRNWVMMLSVKVLVPLGVVVFSLMSNPKILSTEDVPLELTLKTYGKTVVPFFIAKNSSLGPRLSERFADMLVAESQTPLEVPGHLEEFLLHKKGEEPESFDNQYVVAASIEDVKGHTVVTALFNNQAYHSPALAVALVDNFLFKLLSGPNASITVRNHPQPQTAVEASETILYQWRAGQVVPSLLLLGGVPYRWRAGQVVPSLLLGASPAGGGWPSGLQPAVAAGGVPYRWRAGQVAPSLFLLLTVFLRYREEAFSLGAGGPAVLLTLLLYGWAVVPLIYAASLCFSSTSSAFVKLIVALNFLSIGPFILVSLTSEKDLDYKAISKSLDDTFLVLPGHCLGMALTSLYYNVGFQKFCNTKKLNKTDCLQASEGYMVQENIYAWESLGIGKYMTALAISGPVYLLLLFLIETNTLRRLTARVSGFFRKQNLRKVSSSDLVLGVQEVTHSPPSAPGDQNMAEEGKQEPSHWEQLCGQDPLVVKELSKVYFTEEPLLAVDGVSFTVQAGECFGLLGTNGAGKTTIFKMLTGEELPTSGYAFVRGFSVSSDLRKVRRRIGYCPQCDALLDHMTARETLVLYARLRGVPERHIGACVDQMLDDLLMRTYADKLVRTYRLSTTAASLLQVFGTLERAKEEYGLDHYEVSQVSLEDIFLSFACPGGPMSEALT</sequence>
<evidence type="ECO:0000256" key="3">
    <source>
        <dbReference type="ARBA" id="ARBA00022741"/>
    </source>
</evidence>
<dbReference type="RefSeq" id="XP_007937859.1">
    <property type="nucleotide sequence ID" value="XM_007939668.1"/>
</dbReference>
<keyword evidence="4" id="KW-0067">ATP-binding</keyword>
<evidence type="ECO:0000313" key="9">
    <source>
        <dbReference type="Proteomes" id="UP000694850"/>
    </source>
</evidence>
<proteinExistence type="predicted"/>
<evidence type="ECO:0000256" key="4">
    <source>
        <dbReference type="ARBA" id="ARBA00022840"/>
    </source>
</evidence>
<feature type="transmembrane region" description="Helical" evidence="7">
    <location>
        <begin position="300"/>
        <end position="321"/>
    </location>
</feature>
<dbReference type="FunFam" id="3.40.50.300:FF:000465">
    <property type="entry name" value="ATP-binding cassette, sub-family A (ABC1), member 3"/>
    <property type="match status" value="1"/>
</dbReference>
<reference evidence="10" key="1">
    <citation type="submission" date="2025-08" db="UniProtKB">
        <authorList>
            <consortium name="RefSeq"/>
        </authorList>
    </citation>
    <scope>IDENTIFICATION</scope>
</reference>
<keyword evidence="9" id="KW-1185">Reference proteome</keyword>
<feature type="transmembrane region" description="Helical" evidence="7">
    <location>
        <begin position="405"/>
        <end position="422"/>
    </location>
</feature>
<evidence type="ECO:0000256" key="2">
    <source>
        <dbReference type="ARBA" id="ARBA00022692"/>
    </source>
</evidence>
<dbReference type="PROSITE" id="PS50893">
    <property type="entry name" value="ABC_TRANSPORTER_2"/>
    <property type="match status" value="1"/>
</dbReference>
<dbReference type="InterPro" id="IPR013525">
    <property type="entry name" value="ABC2_TM"/>
</dbReference>
<feature type="transmembrane region" description="Helical" evidence="7">
    <location>
        <begin position="1196"/>
        <end position="1215"/>
    </location>
</feature>
<dbReference type="InterPro" id="IPR026082">
    <property type="entry name" value="ABCA"/>
</dbReference>
<gene>
    <name evidence="10" type="primary">LOC103196012</name>
</gene>
<dbReference type="PANTHER" id="PTHR19229">
    <property type="entry name" value="ATP-BINDING CASSETTE TRANSPORTER SUBFAMILY A ABCA"/>
    <property type="match status" value="1"/>
</dbReference>
<feature type="transmembrane region" description="Helical" evidence="7">
    <location>
        <begin position="342"/>
        <end position="365"/>
    </location>
</feature>
<protein>
    <submittedName>
        <fullName evidence="10">ATP-binding cassette sub-family A member 17-like</fullName>
    </submittedName>
</protein>
<feature type="transmembrane region" description="Helical" evidence="7">
    <location>
        <begin position="442"/>
        <end position="464"/>
    </location>
</feature>
<dbReference type="CDD" id="cd03263">
    <property type="entry name" value="ABC_subfamily_A"/>
    <property type="match status" value="1"/>
</dbReference>
<dbReference type="GO" id="GO:0140359">
    <property type="term" value="F:ABC-type transporter activity"/>
    <property type="evidence" value="ECO:0007669"/>
    <property type="project" value="InterPro"/>
</dbReference>
<dbReference type="SMART" id="SM00382">
    <property type="entry name" value="AAA"/>
    <property type="match status" value="2"/>
</dbReference>
<comment type="subcellular location">
    <subcellularLocation>
        <location evidence="1">Membrane</location>
        <topology evidence="1">Multi-pass membrane protein</topology>
    </subcellularLocation>
</comment>
<feature type="transmembrane region" description="Helical" evidence="7">
    <location>
        <begin position="21"/>
        <end position="42"/>
    </location>
</feature>
<feature type="transmembrane region" description="Helical" evidence="7">
    <location>
        <begin position="1236"/>
        <end position="1255"/>
    </location>
</feature>
<dbReference type="Pfam" id="PF12698">
    <property type="entry name" value="ABC2_membrane_3"/>
    <property type="match status" value="2"/>
</dbReference>
<feature type="transmembrane region" description="Helical" evidence="7">
    <location>
        <begin position="371"/>
        <end position="393"/>
    </location>
</feature>
<evidence type="ECO:0000256" key="1">
    <source>
        <dbReference type="ARBA" id="ARBA00004141"/>
    </source>
</evidence>
<feature type="domain" description="ABC transporter" evidence="8">
    <location>
        <begin position="523"/>
        <end position="756"/>
    </location>
</feature>
<organism evidence="9 10">
    <name type="scientific">Orycteropus afer afer</name>
    <dbReference type="NCBI Taxonomy" id="1230840"/>
    <lineage>
        <taxon>Eukaryota</taxon>
        <taxon>Metazoa</taxon>
        <taxon>Chordata</taxon>
        <taxon>Craniata</taxon>
        <taxon>Vertebrata</taxon>
        <taxon>Euteleostomi</taxon>
        <taxon>Mammalia</taxon>
        <taxon>Eutheria</taxon>
        <taxon>Afrotheria</taxon>
        <taxon>Tubulidentata</taxon>
        <taxon>Orycteropodidae</taxon>
        <taxon>Orycteropus</taxon>
    </lineage>
</organism>
<dbReference type="InterPro" id="IPR003439">
    <property type="entry name" value="ABC_transporter-like_ATP-bd"/>
</dbReference>
<dbReference type="SUPFAM" id="SSF52540">
    <property type="entry name" value="P-loop containing nucleoside triphosphate hydrolases"/>
    <property type="match status" value="2"/>
</dbReference>
<evidence type="ECO:0000313" key="10">
    <source>
        <dbReference type="RefSeq" id="XP_007937859.1"/>
    </source>
</evidence>
<evidence type="ECO:0000256" key="6">
    <source>
        <dbReference type="ARBA" id="ARBA00023136"/>
    </source>
</evidence>
<evidence type="ECO:0000256" key="7">
    <source>
        <dbReference type="SAM" id="Phobius"/>
    </source>
</evidence>
<dbReference type="Pfam" id="PF00005">
    <property type="entry name" value="ABC_tran"/>
    <property type="match status" value="2"/>
</dbReference>
<feature type="transmembrane region" description="Helical" evidence="7">
    <location>
        <begin position="1159"/>
        <end position="1184"/>
    </location>
</feature>
<dbReference type="InterPro" id="IPR003593">
    <property type="entry name" value="AAA+_ATPase"/>
</dbReference>
<dbReference type="InterPro" id="IPR027417">
    <property type="entry name" value="P-loop_NTPase"/>
</dbReference>
<feature type="transmembrane region" description="Helical" evidence="7">
    <location>
        <begin position="1295"/>
        <end position="1313"/>
    </location>
</feature>
<feature type="transmembrane region" description="Helical" evidence="7">
    <location>
        <begin position="261"/>
        <end position="280"/>
    </location>
</feature>
<dbReference type="GO" id="GO:0005524">
    <property type="term" value="F:ATP binding"/>
    <property type="evidence" value="ECO:0007669"/>
    <property type="project" value="UniProtKB-KW"/>
</dbReference>
<keyword evidence="5 7" id="KW-1133">Transmembrane helix</keyword>
<dbReference type="GO" id="GO:0005319">
    <property type="term" value="F:lipid transporter activity"/>
    <property type="evidence" value="ECO:0007669"/>
    <property type="project" value="TreeGrafter"/>
</dbReference>
<dbReference type="GO" id="GO:0016887">
    <property type="term" value="F:ATP hydrolysis activity"/>
    <property type="evidence" value="ECO:0007669"/>
    <property type="project" value="InterPro"/>
</dbReference>